<accession>A0A6J5KM99</accession>
<sequence>MAEPVTSWFVPQNILDLVGPKEAQAAADSARNTFLTGLLSGDVGAAYNNAQNQGYNTLSHGAALQEAQRKLQRESLLNDVTLGSFDRIKDIPQAGPMPNGGNIPVGPDTLGRFNPQTLRNDPRSAFVDQTQIKALLENFGPNLKDVRGHILNFNDPSNLNRYIPEVDKNQTMIADPSVPGGFRTAVLPGATGAVAALEGAGANARESAKANYDIPTGGVLDKNGNQVAMTRSQMIQNIAKGNAPVLSQGEQGKSEGQAYGQYLVKDVLAPAKLAASSARTSNNQLAIAESTLNNTNINQINTTDTVRKLAGYAKAAGLLTPGAEQNVSNLASLNGTISAVIMSDQIAQKGPQTESDAKRLEASVSGMGDADATKFLLAAKRAQNDRTAAYYDFIDNHKRTTGTLATADDAWNKSQGGQSIFREKPLQRYAEVRELNGKRYYVFGDGGEPVPVSGK</sequence>
<reference evidence="1" key="1">
    <citation type="submission" date="2020-04" db="EMBL/GenBank/DDBJ databases">
        <authorList>
            <person name="Chiriac C."/>
            <person name="Salcher M."/>
            <person name="Ghai R."/>
            <person name="Kavagutti S V."/>
        </authorList>
    </citation>
    <scope>NUCLEOTIDE SEQUENCE</scope>
</reference>
<evidence type="ECO:0000313" key="1">
    <source>
        <dbReference type="EMBL" id="CAB4121339.1"/>
    </source>
</evidence>
<name>A0A6J5KM99_9CAUD</name>
<proteinExistence type="predicted"/>
<protein>
    <submittedName>
        <fullName evidence="1">Uncharacterized protein</fullName>
    </submittedName>
</protein>
<gene>
    <name evidence="1" type="ORF">UFOVP12_9</name>
</gene>
<organism evidence="1">
    <name type="scientific">uncultured Caudovirales phage</name>
    <dbReference type="NCBI Taxonomy" id="2100421"/>
    <lineage>
        <taxon>Viruses</taxon>
        <taxon>Duplodnaviria</taxon>
        <taxon>Heunggongvirae</taxon>
        <taxon>Uroviricota</taxon>
        <taxon>Caudoviricetes</taxon>
        <taxon>Peduoviridae</taxon>
        <taxon>Maltschvirus</taxon>
        <taxon>Maltschvirus maltsch</taxon>
    </lineage>
</organism>
<dbReference type="EMBL" id="LR796146">
    <property type="protein sequence ID" value="CAB4121339.1"/>
    <property type="molecule type" value="Genomic_DNA"/>
</dbReference>